<accession>A0A0F9G6J9</accession>
<dbReference type="Gene3D" id="2.40.30.10">
    <property type="entry name" value="Translation factors"/>
    <property type="match status" value="1"/>
</dbReference>
<dbReference type="EMBL" id="LAZR01018923">
    <property type="protein sequence ID" value="KKL94439.1"/>
    <property type="molecule type" value="Genomic_DNA"/>
</dbReference>
<evidence type="ECO:0000259" key="1">
    <source>
        <dbReference type="Pfam" id="PF03144"/>
    </source>
</evidence>
<gene>
    <name evidence="2" type="ORF">LCGC14_1864660</name>
</gene>
<dbReference type="PANTHER" id="PTHR43721">
    <property type="entry name" value="ELONGATION FACTOR TU-RELATED"/>
    <property type="match status" value="1"/>
</dbReference>
<name>A0A0F9G6J9_9ZZZZ</name>
<organism evidence="2">
    <name type="scientific">marine sediment metagenome</name>
    <dbReference type="NCBI Taxonomy" id="412755"/>
    <lineage>
        <taxon>unclassified sequences</taxon>
        <taxon>metagenomes</taxon>
        <taxon>ecological metagenomes</taxon>
    </lineage>
</organism>
<dbReference type="Gene3D" id="3.40.50.300">
    <property type="entry name" value="P-loop containing nucleotide triphosphate hydrolases"/>
    <property type="match status" value="1"/>
</dbReference>
<dbReference type="InterPro" id="IPR009000">
    <property type="entry name" value="Transl_B-barrel_sf"/>
</dbReference>
<dbReference type="Pfam" id="PF03144">
    <property type="entry name" value="GTP_EFTU_D2"/>
    <property type="match status" value="1"/>
</dbReference>
<dbReference type="AlphaFoldDB" id="A0A0F9G6J9"/>
<dbReference type="GO" id="GO:0005525">
    <property type="term" value="F:GTP binding"/>
    <property type="evidence" value="ECO:0007669"/>
    <property type="project" value="InterPro"/>
</dbReference>
<dbReference type="InterPro" id="IPR050055">
    <property type="entry name" value="EF-Tu_GTPase"/>
</dbReference>
<feature type="domain" description="Translation elongation factor EFTu-like" evidence="1">
    <location>
        <begin position="192"/>
        <end position="249"/>
    </location>
</feature>
<dbReference type="InterPro" id="IPR027417">
    <property type="entry name" value="P-loop_NTPase"/>
</dbReference>
<protein>
    <recommendedName>
        <fullName evidence="1">Translation elongation factor EFTu-like domain-containing protein</fullName>
    </recommendedName>
</protein>
<evidence type="ECO:0000313" key="2">
    <source>
        <dbReference type="EMBL" id="KKL94439.1"/>
    </source>
</evidence>
<reference evidence="2" key="1">
    <citation type="journal article" date="2015" name="Nature">
        <title>Complex archaea that bridge the gap between prokaryotes and eukaryotes.</title>
        <authorList>
            <person name="Spang A."/>
            <person name="Saw J.H."/>
            <person name="Jorgensen S.L."/>
            <person name="Zaremba-Niedzwiedzka K."/>
            <person name="Martijn J."/>
            <person name="Lind A.E."/>
            <person name="van Eijk R."/>
            <person name="Schleper C."/>
            <person name="Guy L."/>
            <person name="Ettema T.J."/>
        </authorList>
    </citation>
    <scope>NUCLEOTIDE SEQUENCE</scope>
</reference>
<dbReference type="PANTHER" id="PTHR43721:SF11">
    <property type="entry name" value="SELENOCYSTEINE-SPECIFIC ELONGATION FACTOR"/>
    <property type="match status" value="1"/>
</dbReference>
<proteinExistence type="predicted"/>
<dbReference type="InterPro" id="IPR004161">
    <property type="entry name" value="EFTu-like_2"/>
</dbReference>
<comment type="caution">
    <text evidence="2">The sequence shown here is derived from an EMBL/GenBank/DDBJ whole genome shotgun (WGS) entry which is preliminary data.</text>
</comment>
<dbReference type="GO" id="GO:0001514">
    <property type="term" value="P:selenocysteine incorporation"/>
    <property type="evidence" value="ECO:0007669"/>
    <property type="project" value="TreeGrafter"/>
</dbReference>
<sequence>MSEGKERTFLVGIFGDNFEYRKLLGQALGAPGTSSDIQFYNRVDSQLGHVFTALTPIDYPEKLKPFLQTLILTDIHILIIDLEAGLNASVGEILVGMDLFNKRTNTKSLIVLSGINPKTEWKLKDIKKKIDTVLNNTTLQGIEVIEIRQKDEYNSLKKEIIELASEVPPNDLETSPYTKVLIDHAFSVKGIGTVILGLVKKGTIHSNQMLELTGNHGVTKKIIIRSIQKHDRNFKEAFEGDRVGLALKGNVSPNEISRDNIIASQGIFKGEKEVTAKIYINQFYKPKGGVIIPGDLTEYHGIVEIKSTPLKIIEGDNLNPGGSGIVKLRFTKPLYHDGSGLKGIICDLNRFQNKLRIIGHFKQLLN</sequence>
<dbReference type="GO" id="GO:0003746">
    <property type="term" value="F:translation elongation factor activity"/>
    <property type="evidence" value="ECO:0007669"/>
    <property type="project" value="TreeGrafter"/>
</dbReference>
<dbReference type="SUPFAM" id="SSF50447">
    <property type="entry name" value="Translation proteins"/>
    <property type="match status" value="1"/>
</dbReference>